<organism evidence="2 3">
    <name type="scientific">Sessilibacter corallicola</name>
    <dbReference type="NCBI Taxonomy" id="2904075"/>
    <lineage>
        <taxon>Bacteria</taxon>
        <taxon>Pseudomonadati</taxon>
        <taxon>Pseudomonadota</taxon>
        <taxon>Gammaproteobacteria</taxon>
        <taxon>Cellvibrionales</taxon>
        <taxon>Cellvibrionaceae</taxon>
        <taxon>Sessilibacter</taxon>
    </lineage>
</organism>
<accession>A0ABQ0A443</accession>
<dbReference type="InterPro" id="IPR023797">
    <property type="entry name" value="RNA3'_phos_cyclase_dom"/>
</dbReference>
<proteinExistence type="predicted"/>
<evidence type="ECO:0000313" key="3">
    <source>
        <dbReference type="Proteomes" id="UP001465153"/>
    </source>
</evidence>
<dbReference type="EMBL" id="BAABWN010000001">
    <property type="protein sequence ID" value="GAA6166417.1"/>
    <property type="molecule type" value="Genomic_DNA"/>
</dbReference>
<evidence type="ECO:0000259" key="1">
    <source>
        <dbReference type="Pfam" id="PF01137"/>
    </source>
</evidence>
<reference evidence="2 3" key="1">
    <citation type="submission" date="2024-04" db="EMBL/GenBank/DDBJ databases">
        <title>Draft genome sequence of Sessilibacter corallicola NBRC 116591.</title>
        <authorList>
            <person name="Miyakawa T."/>
            <person name="Kusuya Y."/>
            <person name="Miura T."/>
        </authorList>
    </citation>
    <scope>NUCLEOTIDE SEQUENCE [LARGE SCALE GENOMIC DNA]</scope>
    <source>
        <strain evidence="2 3">KU-00831-HH</strain>
    </source>
</reference>
<dbReference type="Gene3D" id="3.30.360.20">
    <property type="entry name" value="RNA 3'-terminal phosphate cyclase, insert domain"/>
    <property type="match status" value="1"/>
</dbReference>
<sequence>MDRYGVPTLGCGKNKACVFENNDDKDINIKLQAVSSNIPKSINFREIETFRHLAKNIDLNTEDKRINTLGQGNVLIATIANQGYSNVLMQLGEHKLSAEQVAEKLYRRCCEFMESGAQASEYLADQLMLPLALCGGGEFTTNELTLHAKTNGDVIKLFGGDVKYTKLKANLWKVFVSPIAC</sequence>
<dbReference type="Proteomes" id="UP001465153">
    <property type="component" value="Unassembled WGS sequence"/>
</dbReference>
<gene>
    <name evidence="2" type="ORF">NBRC116591_02270</name>
</gene>
<evidence type="ECO:0000313" key="2">
    <source>
        <dbReference type="EMBL" id="GAA6166417.1"/>
    </source>
</evidence>
<dbReference type="InterPro" id="IPR036553">
    <property type="entry name" value="RPTC_insert"/>
</dbReference>
<dbReference type="SUPFAM" id="SSF52913">
    <property type="entry name" value="RNA 3'-terminal phosphate cyclase, RPTC, insert domain"/>
    <property type="match status" value="1"/>
</dbReference>
<comment type="caution">
    <text evidence="2">The sequence shown here is derived from an EMBL/GenBank/DDBJ whole genome shotgun (WGS) entry which is preliminary data.</text>
</comment>
<name>A0ABQ0A443_9GAMM</name>
<feature type="domain" description="RNA 3'-terminal phosphate cyclase" evidence="1">
    <location>
        <begin position="43"/>
        <end position="159"/>
    </location>
</feature>
<dbReference type="Pfam" id="PF01137">
    <property type="entry name" value="RTC"/>
    <property type="match status" value="1"/>
</dbReference>
<protein>
    <recommendedName>
        <fullName evidence="1">RNA 3'-terminal phosphate cyclase domain-containing protein</fullName>
    </recommendedName>
</protein>
<keyword evidence="3" id="KW-1185">Reference proteome</keyword>